<accession>A0ABS5W541</accession>
<dbReference type="EMBL" id="JAHFVK010000001">
    <property type="protein sequence ID" value="MBT2134340.1"/>
    <property type="molecule type" value="Genomic_DNA"/>
</dbReference>
<evidence type="ECO:0000313" key="4">
    <source>
        <dbReference type="Proteomes" id="UP000811255"/>
    </source>
</evidence>
<dbReference type="PANTHER" id="PTHR43037">
    <property type="entry name" value="UNNAMED PRODUCT-RELATED"/>
    <property type="match status" value="1"/>
</dbReference>
<evidence type="ECO:0000256" key="2">
    <source>
        <dbReference type="ARBA" id="ARBA00022801"/>
    </source>
</evidence>
<reference evidence="3 4" key="1">
    <citation type="submission" date="2021-05" db="EMBL/GenBank/DDBJ databases">
        <title>Croceibacterium sp. LX-88 genome sequence.</title>
        <authorList>
            <person name="Luo X."/>
        </authorList>
    </citation>
    <scope>NUCLEOTIDE SEQUENCE [LARGE SCALE GENOMIC DNA]</scope>
    <source>
        <strain evidence="3 4">LX-88</strain>
    </source>
</reference>
<evidence type="ECO:0000313" key="3">
    <source>
        <dbReference type="EMBL" id="MBT2134340.1"/>
    </source>
</evidence>
<dbReference type="NCBIfam" id="TIGR01840">
    <property type="entry name" value="esterase_phb"/>
    <property type="match status" value="1"/>
</dbReference>
<evidence type="ECO:0000256" key="1">
    <source>
        <dbReference type="ARBA" id="ARBA00022729"/>
    </source>
</evidence>
<keyword evidence="2" id="KW-0378">Hydrolase</keyword>
<dbReference type="Gene3D" id="3.40.50.1820">
    <property type="entry name" value="alpha/beta hydrolase"/>
    <property type="match status" value="1"/>
</dbReference>
<dbReference type="RefSeq" id="WP_214535665.1">
    <property type="nucleotide sequence ID" value="NZ_JAHFVK010000001.1"/>
</dbReference>
<protein>
    <submittedName>
        <fullName evidence="3">PHB depolymerase family esterase</fullName>
    </submittedName>
</protein>
<dbReference type="Proteomes" id="UP000811255">
    <property type="component" value="Unassembled WGS sequence"/>
</dbReference>
<dbReference type="InterPro" id="IPR050955">
    <property type="entry name" value="Plant_Biomass_Hydrol_Est"/>
</dbReference>
<organism evidence="3 4">
    <name type="scientific">Croceibacterium selenioxidans</name>
    <dbReference type="NCBI Taxonomy" id="2838833"/>
    <lineage>
        <taxon>Bacteria</taxon>
        <taxon>Pseudomonadati</taxon>
        <taxon>Pseudomonadota</taxon>
        <taxon>Alphaproteobacteria</taxon>
        <taxon>Sphingomonadales</taxon>
        <taxon>Erythrobacteraceae</taxon>
        <taxon>Croceibacterium</taxon>
    </lineage>
</organism>
<keyword evidence="1" id="KW-0732">Signal</keyword>
<sequence length="350" mass="37686">MNMNLRLDRSLMARAMQGRSPSRLRELDDFGSNPGGLKAWFYAPSSENPLPLVVALHGCTQTAGGYDTGTGWSELAEAHGFAVLLPEQQRANNPNLCFNWFEPGDARRRSGEPLSIAQMIDAMVGRHGVDGKRVFITGLSAGGAMTSNMLAAYPEKFAGGAILAGLPHGAASSMPEAFQQMRRYSPTAKSSGRSIREAASHDSEWPAVSIWHGTADTVVDMSNAEGILRQWQEVHGVGQEPTEQEVIDGHPRRGWRNNAGRLVIEEYRVLGMGHGAPLAVEGECGCGETGAFMLEAGISSTLHSARTWGLIDPAVKRAKTCAEPTRPLHSKSGSVRQVIEDALRTAGLMR</sequence>
<proteinExistence type="predicted"/>
<dbReference type="PANTHER" id="PTHR43037:SF1">
    <property type="entry name" value="BLL1128 PROTEIN"/>
    <property type="match status" value="1"/>
</dbReference>
<gene>
    <name evidence="3" type="ORF">KK137_08350</name>
</gene>
<dbReference type="SUPFAM" id="SSF53474">
    <property type="entry name" value="alpha/beta-Hydrolases"/>
    <property type="match status" value="1"/>
</dbReference>
<keyword evidence="4" id="KW-1185">Reference proteome</keyword>
<dbReference type="InterPro" id="IPR010126">
    <property type="entry name" value="Esterase_phb"/>
</dbReference>
<dbReference type="InterPro" id="IPR029058">
    <property type="entry name" value="AB_hydrolase_fold"/>
</dbReference>
<comment type="caution">
    <text evidence="3">The sequence shown here is derived from an EMBL/GenBank/DDBJ whole genome shotgun (WGS) entry which is preliminary data.</text>
</comment>
<dbReference type="Pfam" id="PF10503">
    <property type="entry name" value="Esterase_PHB"/>
    <property type="match status" value="1"/>
</dbReference>
<name>A0ABS5W541_9SPHN</name>